<evidence type="ECO:0000313" key="6">
    <source>
        <dbReference type="EMBL" id="BEI87708.1"/>
    </source>
</evidence>
<dbReference type="Pfam" id="PF01000">
    <property type="entry name" value="RNA_pol_A_bac"/>
    <property type="match status" value="1"/>
</dbReference>
<dbReference type="Pfam" id="PF01193">
    <property type="entry name" value="RNA_pol_L"/>
    <property type="match status" value="1"/>
</dbReference>
<accession>A0AA48IHW5</accession>
<organism evidence="6 7">
    <name type="scientific">Cutaneotrichosporon cavernicola</name>
    <dbReference type="NCBI Taxonomy" id="279322"/>
    <lineage>
        <taxon>Eukaryota</taxon>
        <taxon>Fungi</taxon>
        <taxon>Dikarya</taxon>
        <taxon>Basidiomycota</taxon>
        <taxon>Agaricomycotina</taxon>
        <taxon>Tremellomycetes</taxon>
        <taxon>Trichosporonales</taxon>
        <taxon>Trichosporonaceae</taxon>
        <taxon>Cutaneotrichosporon</taxon>
    </lineage>
</organism>
<keyword evidence="7" id="KW-1185">Reference proteome</keyword>
<evidence type="ECO:0000256" key="1">
    <source>
        <dbReference type="ARBA" id="ARBA00022478"/>
    </source>
</evidence>
<dbReference type="SMART" id="SM00662">
    <property type="entry name" value="RPOLD"/>
    <property type="match status" value="1"/>
</dbReference>
<dbReference type="Proteomes" id="UP001233271">
    <property type="component" value="Chromosome 1"/>
</dbReference>
<dbReference type="AlphaFoldDB" id="A0AA48IHW5"/>
<dbReference type="PANTHER" id="PTHR11800:SF2">
    <property type="entry name" value="DNA-DIRECTED RNA POLYMERASE II SUBUNIT RPB3"/>
    <property type="match status" value="1"/>
</dbReference>
<gene>
    <name evidence="6" type="primary">rpb3</name>
    <name evidence="6" type="ORF">CcaverHIS019_0104260</name>
</gene>
<reference evidence="6" key="1">
    <citation type="journal article" date="2023" name="BMC Genomics">
        <title>Chromosome-level genome assemblies of Cutaneotrichosporon spp. (Trichosporonales, Basidiomycota) reveal imbalanced evolution between nucleotide sequences and chromosome synteny.</title>
        <authorList>
            <person name="Kobayashi Y."/>
            <person name="Kayamori A."/>
            <person name="Aoki K."/>
            <person name="Shiwa Y."/>
            <person name="Matsutani M."/>
            <person name="Fujita N."/>
            <person name="Sugita T."/>
            <person name="Iwasaki W."/>
            <person name="Tanaka N."/>
            <person name="Takashima M."/>
        </authorList>
    </citation>
    <scope>NUCLEOTIDE SEQUENCE</scope>
    <source>
        <strain evidence="6">HIS019</strain>
    </source>
</reference>
<name>A0AA48IHW5_9TREE</name>
<protein>
    <recommendedName>
        <fullName evidence="5">DNA-directed RNA polymerase RpoA/D/Rpb3-type domain-containing protein</fullName>
    </recommendedName>
</protein>
<dbReference type="GO" id="GO:0003899">
    <property type="term" value="F:DNA-directed RNA polymerase activity"/>
    <property type="evidence" value="ECO:0007669"/>
    <property type="project" value="InterPro"/>
</dbReference>
<dbReference type="Gene3D" id="3.30.1360.10">
    <property type="entry name" value="RNA polymerase, RBP11-like subunit"/>
    <property type="match status" value="1"/>
</dbReference>
<dbReference type="InterPro" id="IPR036643">
    <property type="entry name" value="RNApol_insert_sf"/>
</dbReference>
<evidence type="ECO:0000313" key="7">
    <source>
        <dbReference type="Proteomes" id="UP001233271"/>
    </source>
</evidence>
<dbReference type="KEGG" id="ccac:CcaHIS019_0104260"/>
<dbReference type="InterPro" id="IPR036603">
    <property type="entry name" value="RBP11-like"/>
</dbReference>
<dbReference type="RefSeq" id="XP_060452974.1">
    <property type="nucleotide sequence ID" value="XM_060600189.1"/>
</dbReference>
<dbReference type="CDD" id="cd07031">
    <property type="entry name" value="RNAP_II_RPB3"/>
    <property type="match status" value="1"/>
</dbReference>
<keyword evidence="1" id="KW-0240">DNA-directed RNA polymerase</keyword>
<dbReference type="PANTHER" id="PTHR11800">
    <property type="entry name" value="DNA-DIRECTED RNA POLYMERASE"/>
    <property type="match status" value="1"/>
</dbReference>
<dbReference type="SUPFAM" id="SSF56553">
    <property type="entry name" value="Insert subdomain of RNA polymerase alpha subunit"/>
    <property type="match status" value="1"/>
</dbReference>
<dbReference type="SUPFAM" id="SSF55257">
    <property type="entry name" value="RBP11-like subunits of RNA polymerase"/>
    <property type="match status" value="1"/>
</dbReference>
<dbReference type="GO" id="GO:0005665">
    <property type="term" value="C:RNA polymerase II, core complex"/>
    <property type="evidence" value="ECO:0007669"/>
    <property type="project" value="TreeGrafter"/>
</dbReference>
<dbReference type="GO" id="GO:0006366">
    <property type="term" value="P:transcription by RNA polymerase II"/>
    <property type="evidence" value="ECO:0007669"/>
    <property type="project" value="TreeGrafter"/>
</dbReference>
<evidence type="ECO:0000256" key="2">
    <source>
        <dbReference type="ARBA" id="ARBA00023163"/>
    </source>
</evidence>
<evidence type="ECO:0000256" key="3">
    <source>
        <dbReference type="ARBA" id="ARBA00025804"/>
    </source>
</evidence>
<dbReference type="HAMAP" id="MF_00320">
    <property type="entry name" value="RNApol_arch_Rpo3"/>
    <property type="match status" value="1"/>
</dbReference>
<feature type="domain" description="DNA-directed RNA polymerase RpoA/D/Rpb3-type" evidence="5">
    <location>
        <begin position="38"/>
        <end position="311"/>
    </location>
</feature>
<feature type="region of interest" description="Disordered" evidence="4">
    <location>
        <begin position="147"/>
        <end position="189"/>
    </location>
</feature>
<dbReference type="EMBL" id="AP028212">
    <property type="protein sequence ID" value="BEI87708.1"/>
    <property type="molecule type" value="Genomic_DNA"/>
</dbReference>
<evidence type="ECO:0000256" key="4">
    <source>
        <dbReference type="SAM" id="MobiDB-lite"/>
    </source>
</evidence>
<dbReference type="InterPro" id="IPR011263">
    <property type="entry name" value="DNA-dir_RNA_pol_RpoA/D/Rpb3"/>
</dbReference>
<dbReference type="InterPro" id="IPR022842">
    <property type="entry name" value="RNAP_Rpo3/Rpb3/RPAC1"/>
</dbReference>
<proteinExistence type="inferred from homology"/>
<keyword evidence="2" id="KW-0804">Transcription</keyword>
<dbReference type="Gene3D" id="2.170.120.12">
    <property type="entry name" value="DNA-directed RNA polymerase, insert domain"/>
    <property type="match status" value="1"/>
</dbReference>
<dbReference type="InterPro" id="IPR050518">
    <property type="entry name" value="Rpo3/RPB3_RNA_Pol_subunit"/>
</dbReference>
<comment type="similarity">
    <text evidence="3">Belongs to the archaeal Rpo3/eukaryotic RPB3 RNA polymerase subunit family.</text>
</comment>
<dbReference type="InterPro" id="IPR011262">
    <property type="entry name" value="DNA-dir_RNA_pol_insert"/>
</dbReference>
<sequence>MNGYGSAAPNGNGDAGITIPAGVTNQPRVLVRSLNRDEVVFHLSGVDMAYANSLRRTMMADVPTICIDQVAFMQNTCPIPDEMLAHRLGLIPLISRGAGKGLRYTRDCDCDEGCYYCMVTLRLKVSAANLARGNFMAITSDMLEIIPSPNTPQQNPYGPPPEIGDEERDITANRDPDLGQPVGKGDPTATPVQIARLGVGQEIEVICKAYKGISKHHAKWQPVSAIGFEYDPYNKLRHTDYWFETDAEAEWPLSSNHVFETAPESTEPFDYNAVPGTYYYDVESVGSIPVTSVFEQACDIMIDNLAQIIQSVQEETGADAEEDEADMVEPHINGGDGYEYGGYGGGDQWGGGGGGGGGWGTGMSPLRR</sequence>
<evidence type="ECO:0000259" key="5">
    <source>
        <dbReference type="SMART" id="SM00662"/>
    </source>
</evidence>
<dbReference type="GeneID" id="85491579"/>
<dbReference type="GO" id="GO:0046983">
    <property type="term" value="F:protein dimerization activity"/>
    <property type="evidence" value="ECO:0007669"/>
    <property type="project" value="InterPro"/>
</dbReference>